<reference evidence="8" key="1">
    <citation type="submission" date="2022-11" db="UniProtKB">
        <authorList>
            <consortium name="WormBaseParasite"/>
        </authorList>
    </citation>
    <scope>IDENTIFICATION</scope>
</reference>
<evidence type="ECO:0000256" key="2">
    <source>
        <dbReference type="ARBA" id="ARBA00005578"/>
    </source>
</evidence>
<dbReference type="InterPro" id="IPR036065">
    <property type="entry name" value="BolA-like_sf"/>
</dbReference>
<proteinExistence type="inferred from homology"/>
<dbReference type="Gene3D" id="3.30.300.90">
    <property type="entry name" value="BolA-like"/>
    <property type="match status" value="1"/>
</dbReference>
<dbReference type="SUPFAM" id="SSF82657">
    <property type="entry name" value="BolA-like"/>
    <property type="match status" value="1"/>
</dbReference>
<feature type="transmembrane region" description="Helical" evidence="6">
    <location>
        <begin position="123"/>
        <end position="145"/>
    </location>
</feature>
<evidence type="ECO:0000256" key="5">
    <source>
        <dbReference type="RuleBase" id="RU003860"/>
    </source>
</evidence>
<dbReference type="PANTHER" id="PTHR46188">
    <property type="entry name" value="BOLA-LIKE PROTEIN 3"/>
    <property type="match status" value="1"/>
</dbReference>
<dbReference type="GO" id="GO:0006123">
    <property type="term" value="P:mitochondrial electron transport, cytochrome c to oxygen"/>
    <property type="evidence" value="ECO:0007669"/>
    <property type="project" value="InterPro"/>
</dbReference>
<dbReference type="AlphaFoldDB" id="A0A915F0K4"/>
<sequence length="310" mass="35259">MMGMLGTNKVLALVHGSRIANVSSRSASSVVSPSVKKYYPYIGNREIVGFGRNGNPQYLDDPRFPYPSIRFRENDDVFEALRKKELGDWKNLTIDEKKQLYRHSFRMTLAETMAPHPRWKLSVAWACFLMSAAMLYLSFVKSVVLNLPTMKYAQKDYKEALLYRRLYSRDGPIDGLVDIWIFHLGSSQPLNLIVHLDKRCSFCDNFSRGSIILAACRRPFATQAETKIKALLKTRFPRAVTIEVTDVSGKFPILVSKPVLCRGGCGAMYQIFVKSQEFSGMSVLDQHRSVKETLKQEIKSMHGLTIVTEE</sequence>
<keyword evidence="6" id="KW-0472">Membrane</keyword>
<comment type="similarity">
    <text evidence="2 5">Belongs to the BolA/IbaG family.</text>
</comment>
<dbReference type="InterPro" id="IPR004203">
    <property type="entry name" value="Cyt_c_oxidase_su4_fam"/>
</dbReference>
<keyword evidence="7" id="KW-1185">Reference proteome</keyword>
<dbReference type="GO" id="GO:0045277">
    <property type="term" value="C:respiratory chain complex IV"/>
    <property type="evidence" value="ECO:0007669"/>
    <property type="project" value="InterPro"/>
</dbReference>
<dbReference type="GO" id="GO:0005759">
    <property type="term" value="C:mitochondrial matrix"/>
    <property type="evidence" value="ECO:0007669"/>
    <property type="project" value="TreeGrafter"/>
</dbReference>
<evidence type="ECO:0000256" key="4">
    <source>
        <dbReference type="ARBA" id="ARBA00023128"/>
    </source>
</evidence>
<dbReference type="SUPFAM" id="SSF81406">
    <property type="entry name" value="Mitochondrial cytochrome c oxidase subunit IV"/>
    <property type="match status" value="1"/>
</dbReference>
<dbReference type="InterPro" id="IPR002634">
    <property type="entry name" value="BolA"/>
</dbReference>
<evidence type="ECO:0000256" key="6">
    <source>
        <dbReference type="SAM" id="Phobius"/>
    </source>
</evidence>
<dbReference type="Pfam" id="PF01722">
    <property type="entry name" value="BolA"/>
    <property type="match status" value="1"/>
</dbReference>
<evidence type="ECO:0000256" key="1">
    <source>
        <dbReference type="ARBA" id="ARBA00004434"/>
    </source>
</evidence>
<name>A0A915F0K4_9CEST</name>
<organism evidence="7 8">
    <name type="scientific">Echinococcus canadensis</name>
    <dbReference type="NCBI Taxonomy" id="519352"/>
    <lineage>
        <taxon>Eukaryota</taxon>
        <taxon>Metazoa</taxon>
        <taxon>Spiralia</taxon>
        <taxon>Lophotrochozoa</taxon>
        <taxon>Platyhelminthes</taxon>
        <taxon>Cestoda</taxon>
        <taxon>Eucestoda</taxon>
        <taxon>Cyclophyllidea</taxon>
        <taxon>Taeniidae</taxon>
        <taxon>Echinococcus</taxon>
        <taxon>Echinococcus canadensis group</taxon>
    </lineage>
</organism>
<dbReference type="PANTHER" id="PTHR46188:SF1">
    <property type="entry name" value="BOLA-LIKE PROTEIN 3"/>
    <property type="match status" value="1"/>
</dbReference>
<dbReference type="InterPro" id="IPR052275">
    <property type="entry name" value="Mt_Fe-S_assembly_factor"/>
</dbReference>
<dbReference type="GO" id="GO:0005743">
    <property type="term" value="C:mitochondrial inner membrane"/>
    <property type="evidence" value="ECO:0007669"/>
    <property type="project" value="UniProtKB-SubCell"/>
</dbReference>
<keyword evidence="6" id="KW-0812">Transmembrane</keyword>
<keyword evidence="4" id="KW-0496">Mitochondrion</keyword>
<comment type="similarity">
    <text evidence="3">Belongs to the cytochrome c oxidase IV family.</text>
</comment>
<dbReference type="InterPro" id="IPR036639">
    <property type="entry name" value="Cyt_c_oxidase_su4_sf"/>
</dbReference>
<evidence type="ECO:0000313" key="7">
    <source>
        <dbReference type="Proteomes" id="UP000887562"/>
    </source>
</evidence>
<accession>A0A915F0K4</accession>
<dbReference type="CDD" id="cd00922">
    <property type="entry name" value="Cyt_c_Oxidase_IV"/>
    <property type="match status" value="1"/>
</dbReference>
<dbReference type="Pfam" id="PF02936">
    <property type="entry name" value="COX4"/>
    <property type="match status" value="1"/>
</dbReference>
<comment type="subcellular location">
    <subcellularLocation>
        <location evidence="1">Mitochondrion inner membrane</location>
        <topology evidence="1">Single-pass membrane protein</topology>
    </subcellularLocation>
</comment>
<dbReference type="Gene3D" id="1.10.442.10">
    <property type="entry name" value="Cytochrome c oxidase subunit IV"/>
    <property type="match status" value="1"/>
</dbReference>
<protein>
    <submittedName>
        <fullName evidence="8">Cytochrome c oxidase subunit 4</fullName>
    </submittedName>
</protein>
<dbReference type="Proteomes" id="UP000887562">
    <property type="component" value="Unplaced"/>
</dbReference>
<dbReference type="WBParaSite" id="maker-E.canG7_contigs_9161-snap-gene-0.39-mRNA-1">
    <property type="protein sequence ID" value="maker-E.canG7_contigs_9161-snap-gene-0.39-mRNA-1"/>
    <property type="gene ID" value="EcG7_02923"/>
</dbReference>
<evidence type="ECO:0000256" key="3">
    <source>
        <dbReference type="ARBA" id="ARBA00008135"/>
    </source>
</evidence>
<evidence type="ECO:0000313" key="8">
    <source>
        <dbReference type="WBParaSite" id="maker-E.canG7_contigs_9161-snap-gene-0.39-mRNA-1"/>
    </source>
</evidence>
<keyword evidence="6" id="KW-1133">Transmembrane helix</keyword>